<dbReference type="Gene3D" id="1.25.40.10">
    <property type="entry name" value="Tetratricopeptide repeat domain"/>
    <property type="match status" value="1"/>
</dbReference>
<evidence type="ECO:0000313" key="7">
    <source>
        <dbReference type="EMBL" id="MBI3538889.1"/>
    </source>
</evidence>
<keyword evidence="2" id="KW-0472">Membrane</keyword>
<gene>
    <name evidence="7" type="primary">bamD</name>
    <name evidence="7" type="ORF">HY076_01270</name>
</gene>
<evidence type="ECO:0000256" key="4">
    <source>
        <dbReference type="PROSITE-ProRule" id="PRU00339"/>
    </source>
</evidence>
<feature type="repeat" description="TPR" evidence="4">
    <location>
        <begin position="71"/>
        <end position="104"/>
    </location>
</feature>
<protein>
    <submittedName>
        <fullName evidence="7">Outer membrane protein assembly factor BamD</fullName>
    </submittedName>
</protein>
<dbReference type="NCBIfam" id="TIGR03302">
    <property type="entry name" value="OM_YfiO"/>
    <property type="match status" value="1"/>
</dbReference>
<evidence type="ECO:0000256" key="2">
    <source>
        <dbReference type="ARBA" id="ARBA00023136"/>
    </source>
</evidence>
<dbReference type="InterPro" id="IPR011990">
    <property type="entry name" value="TPR-like_helical_dom_sf"/>
</dbReference>
<evidence type="ECO:0000259" key="6">
    <source>
        <dbReference type="Pfam" id="PF13525"/>
    </source>
</evidence>
<keyword evidence="3" id="KW-0998">Cell outer membrane</keyword>
<dbReference type="EMBL" id="JACQAY010000043">
    <property type="protein sequence ID" value="MBI3538889.1"/>
    <property type="molecule type" value="Genomic_DNA"/>
</dbReference>
<feature type="chain" id="PRO_5039335827" evidence="5">
    <location>
        <begin position="25"/>
        <end position="254"/>
    </location>
</feature>
<reference evidence="7" key="1">
    <citation type="submission" date="2020-07" db="EMBL/GenBank/DDBJ databases">
        <title>Huge and variable diversity of episymbiotic CPR bacteria and DPANN archaea in groundwater ecosystems.</title>
        <authorList>
            <person name="He C.Y."/>
            <person name="Keren R."/>
            <person name="Whittaker M."/>
            <person name="Farag I.F."/>
            <person name="Doudna J."/>
            <person name="Cate J.H.D."/>
            <person name="Banfield J.F."/>
        </authorList>
    </citation>
    <scope>NUCLEOTIDE SEQUENCE</scope>
    <source>
        <strain evidence="7">NC_groundwater_928_Pr1_S-0.2um_72_17</strain>
    </source>
</reference>
<feature type="signal peptide" evidence="5">
    <location>
        <begin position="1"/>
        <end position="24"/>
    </location>
</feature>
<dbReference type="InterPro" id="IPR039565">
    <property type="entry name" value="BamD-like"/>
</dbReference>
<dbReference type="InterPro" id="IPR017689">
    <property type="entry name" value="BamD"/>
</dbReference>
<sequence>MTTIPMPRRLAPLVLAFALAGCGAATLMPSVHSESERFALARRLHDQGKYDQAIELLKTYVDNNAGATNEDDAIYLLGDSYLHSKSWSEAGAEFERLLRDYPESDSSGAARFRLGEALFAQSRPVDFDQETTLKAIEEWQHYLRDFPGHWLNAEAGRRILIARNRLADKLVNTGTLYLKMRLAEPARVYFVRVTTDYADTASVAEAELGIALADAMLGKRDDAITRLKSIEQRYPGQPVAAKAERERRRLEKRT</sequence>
<evidence type="ECO:0000256" key="5">
    <source>
        <dbReference type="SAM" id="SignalP"/>
    </source>
</evidence>
<evidence type="ECO:0000256" key="1">
    <source>
        <dbReference type="ARBA" id="ARBA00022729"/>
    </source>
</evidence>
<proteinExistence type="predicted"/>
<keyword evidence="4" id="KW-0802">TPR repeat</keyword>
<evidence type="ECO:0000256" key="3">
    <source>
        <dbReference type="ARBA" id="ARBA00023237"/>
    </source>
</evidence>
<comment type="caution">
    <text evidence="7">The sequence shown here is derived from an EMBL/GenBank/DDBJ whole genome shotgun (WGS) entry which is preliminary data.</text>
</comment>
<organism evidence="7 8">
    <name type="scientific">Eiseniibacteriota bacterium</name>
    <dbReference type="NCBI Taxonomy" id="2212470"/>
    <lineage>
        <taxon>Bacteria</taxon>
        <taxon>Candidatus Eiseniibacteriota</taxon>
    </lineage>
</organism>
<accession>A0A9D6LA92</accession>
<name>A0A9D6LA92_UNCEI</name>
<dbReference type="Pfam" id="PF13525">
    <property type="entry name" value="YfiO"/>
    <property type="match status" value="1"/>
</dbReference>
<dbReference type="AlphaFoldDB" id="A0A9D6LA92"/>
<dbReference type="SUPFAM" id="SSF48452">
    <property type="entry name" value="TPR-like"/>
    <property type="match status" value="1"/>
</dbReference>
<feature type="domain" description="Outer membrane lipoprotein BamD-like" evidence="6">
    <location>
        <begin position="80"/>
        <end position="206"/>
    </location>
</feature>
<dbReference type="PROSITE" id="PS50005">
    <property type="entry name" value="TPR"/>
    <property type="match status" value="1"/>
</dbReference>
<dbReference type="InterPro" id="IPR019734">
    <property type="entry name" value="TPR_rpt"/>
</dbReference>
<keyword evidence="1 5" id="KW-0732">Signal</keyword>
<dbReference type="Proteomes" id="UP000807850">
    <property type="component" value="Unassembled WGS sequence"/>
</dbReference>
<evidence type="ECO:0000313" key="8">
    <source>
        <dbReference type="Proteomes" id="UP000807850"/>
    </source>
</evidence>